<proteinExistence type="predicted"/>
<gene>
    <name evidence="5" type="ORF">JKG68_26320</name>
</gene>
<organism evidence="5 6">
    <name type="scientific">Microvirga aerilata</name>
    <dbReference type="NCBI Taxonomy" id="670292"/>
    <lineage>
        <taxon>Bacteria</taxon>
        <taxon>Pseudomonadati</taxon>
        <taxon>Pseudomonadota</taxon>
        <taxon>Alphaproteobacteria</taxon>
        <taxon>Hyphomicrobiales</taxon>
        <taxon>Methylobacteriaceae</taxon>
        <taxon>Microvirga</taxon>
    </lineage>
</organism>
<keyword evidence="4" id="KW-0862">Zinc</keyword>
<evidence type="ECO:0000313" key="6">
    <source>
        <dbReference type="Proteomes" id="UP000605848"/>
    </source>
</evidence>
<comment type="cofactor">
    <cofactor evidence="1">
        <name>Zn(2+)</name>
        <dbReference type="ChEBI" id="CHEBI:29105"/>
    </cofactor>
</comment>
<dbReference type="AlphaFoldDB" id="A0A936ZMQ0"/>
<sequence length="273" mass="29458">MMDPLIITVAPNGARRGKADHPAIPLTPAEIGIEAARCLEAGAAMIHLHVRDAEGRHSLDPDLYRAANAAVRKEAGSDLIVQVTTEAVGIFTPDQQIAAMQALQPEAFSAAVRELIPDTASEPAAARFLKEQADRGVFIQYILYDADDVRRFTNLLDREIIPHTRASGLFVLGRYTQGQQSSPNDLLPFLDAWTLDLPWSLCAFGRREAACAITAACLGGHVRVGFENNLHRPDGSLAPDNATLVRGVADVAKSLGQAVATSEEARHVFAHDR</sequence>
<dbReference type="InterPro" id="IPR013785">
    <property type="entry name" value="Aldolase_TIM"/>
</dbReference>
<evidence type="ECO:0000256" key="3">
    <source>
        <dbReference type="ARBA" id="ARBA00022723"/>
    </source>
</evidence>
<name>A0A936ZMQ0_9HYPH</name>
<dbReference type="InterPro" id="IPR008567">
    <property type="entry name" value="BKACE"/>
</dbReference>
<dbReference type="Proteomes" id="UP000605848">
    <property type="component" value="Unassembled WGS sequence"/>
</dbReference>
<dbReference type="RefSeq" id="WP_202064698.1">
    <property type="nucleotide sequence ID" value="NZ_JAEQMY010000082.1"/>
</dbReference>
<dbReference type="GO" id="GO:0046872">
    <property type="term" value="F:metal ion binding"/>
    <property type="evidence" value="ECO:0007669"/>
    <property type="project" value="UniProtKB-KW"/>
</dbReference>
<evidence type="ECO:0000256" key="4">
    <source>
        <dbReference type="ARBA" id="ARBA00022833"/>
    </source>
</evidence>
<evidence type="ECO:0000256" key="1">
    <source>
        <dbReference type="ARBA" id="ARBA00001947"/>
    </source>
</evidence>
<dbReference type="EMBL" id="JAEQMY010000082">
    <property type="protein sequence ID" value="MBL0407438.1"/>
    <property type="molecule type" value="Genomic_DNA"/>
</dbReference>
<dbReference type="Pfam" id="PF05853">
    <property type="entry name" value="BKACE"/>
    <property type="match status" value="1"/>
</dbReference>
<dbReference type="GO" id="GO:0043720">
    <property type="term" value="F:3-keto-5-aminohexanoate cleavage activity"/>
    <property type="evidence" value="ECO:0007669"/>
    <property type="project" value="InterPro"/>
</dbReference>
<evidence type="ECO:0000256" key="2">
    <source>
        <dbReference type="ARBA" id="ARBA00022679"/>
    </source>
</evidence>
<dbReference type="PANTHER" id="PTHR37418:SF2">
    <property type="entry name" value="3-KETO-5-AMINOHEXANOATE CLEAVAGE ENZYME"/>
    <property type="match status" value="1"/>
</dbReference>
<reference evidence="5" key="1">
    <citation type="submission" date="2021-01" db="EMBL/GenBank/DDBJ databases">
        <title>Microvirga sp.</title>
        <authorList>
            <person name="Kim M.K."/>
        </authorList>
    </citation>
    <scope>NUCLEOTIDE SEQUENCE</scope>
    <source>
        <strain evidence="5">5420S-16</strain>
    </source>
</reference>
<evidence type="ECO:0000313" key="5">
    <source>
        <dbReference type="EMBL" id="MBL0407438.1"/>
    </source>
</evidence>
<keyword evidence="6" id="KW-1185">Reference proteome</keyword>
<keyword evidence="3" id="KW-0479">Metal-binding</keyword>
<keyword evidence="2" id="KW-0808">Transferase</keyword>
<dbReference type="PANTHER" id="PTHR37418">
    <property type="entry name" value="3-KETO-5-AMINOHEXANOATE CLEAVAGE ENZYME-RELATED"/>
    <property type="match status" value="1"/>
</dbReference>
<dbReference type="Gene3D" id="3.20.20.70">
    <property type="entry name" value="Aldolase class I"/>
    <property type="match status" value="1"/>
</dbReference>
<accession>A0A936ZMQ0</accession>
<comment type="caution">
    <text evidence="5">The sequence shown here is derived from an EMBL/GenBank/DDBJ whole genome shotgun (WGS) entry which is preliminary data.</text>
</comment>
<protein>
    <submittedName>
        <fullName evidence="5">3-keto-5-aminohexanoate cleavage protein</fullName>
    </submittedName>
</protein>